<evidence type="ECO:0000256" key="2">
    <source>
        <dbReference type="SAM" id="Phobius"/>
    </source>
</evidence>
<feature type="transmembrane region" description="Helical" evidence="2">
    <location>
        <begin position="367"/>
        <end position="389"/>
    </location>
</feature>
<keyword evidence="2" id="KW-1133">Transmembrane helix</keyword>
<dbReference type="EMBL" id="LHZU01000079">
    <property type="protein sequence ID" value="KXV61517.1"/>
    <property type="molecule type" value="Genomic_DNA"/>
</dbReference>
<dbReference type="GO" id="GO:0015297">
    <property type="term" value="F:antiporter activity"/>
    <property type="evidence" value="ECO:0007669"/>
    <property type="project" value="InterPro"/>
</dbReference>
<feature type="transmembrane region" description="Helical" evidence="2">
    <location>
        <begin position="170"/>
        <end position="192"/>
    </location>
</feature>
<dbReference type="PANTHER" id="PTHR43298">
    <property type="entry name" value="MULTIDRUG RESISTANCE PROTEIN NORM-RELATED"/>
    <property type="match status" value="1"/>
</dbReference>
<dbReference type="PANTHER" id="PTHR43298:SF2">
    <property type="entry name" value="FMN_FAD EXPORTER YEEO-RELATED"/>
    <property type="match status" value="1"/>
</dbReference>
<name>A0A149U870_9PROT</name>
<dbReference type="InterPro" id="IPR050222">
    <property type="entry name" value="MATE_MdtK"/>
</dbReference>
<dbReference type="PATRIC" id="fig|446692.4.peg.2950"/>
<comment type="caution">
    <text evidence="3">The sequence shown here is derived from an EMBL/GenBank/DDBJ whole genome shotgun (WGS) entry which is preliminary data.</text>
</comment>
<protein>
    <submittedName>
        <fullName evidence="3">Uncharacterized protein</fullName>
    </submittedName>
</protein>
<feature type="transmembrane region" description="Helical" evidence="2">
    <location>
        <begin position="401"/>
        <end position="424"/>
    </location>
</feature>
<feature type="transmembrane region" description="Helical" evidence="2">
    <location>
        <begin position="323"/>
        <end position="347"/>
    </location>
</feature>
<keyword evidence="1" id="KW-0813">Transport</keyword>
<organism evidence="3 4">
    <name type="scientific">Acetobacter senegalensis</name>
    <dbReference type="NCBI Taxonomy" id="446692"/>
    <lineage>
        <taxon>Bacteria</taxon>
        <taxon>Pseudomonadati</taxon>
        <taxon>Pseudomonadota</taxon>
        <taxon>Alphaproteobacteria</taxon>
        <taxon>Acetobacterales</taxon>
        <taxon>Acetobacteraceae</taxon>
        <taxon>Acetobacter</taxon>
    </lineage>
</organism>
<accession>A0A149U870</accession>
<evidence type="ECO:0000313" key="4">
    <source>
        <dbReference type="Proteomes" id="UP000075360"/>
    </source>
</evidence>
<reference evidence="3 4" key="1">
    <citation type="submission" date="2015-06" db="EMBL/GenBank/DDBJ databases">
        <title>Improved classification and identification of acetic acid bacteria using matrix-assisted laser desorption/ionization time-of-flight mass spectrometry; Gluconobacter nephelii and Gluconobacter uchimurae are later heterotypic synonyms of Gluconobacter japonicus and Gluconobacter oxydans, respectively.</title>
        <authorList>
            <person name="Li L."/>
            <person name="Cleenwerck I."/>
            <person name="De Vuyst L."/>
            <person name="Vandamme P."/>
        </authorList>
    </citation>
    <scope>NUCLEOTIDE SEQUENCE [LARGE SCALE GENOMIC DNA]</scope>
    <source>
        <strain evidence="3 4">LMG 23690</strain>
    </source>
</reference>
<feature type="transmembrane region" description="Helical" evidence="2">
    <location>
        <begin position="430"/>
        <end position="452"/>
    </location>
</feature>
<feature type="transmembrane region" description="Helical" evidence="2">
    <location>
        <begin position="141"/>
        <end position="158"/>
    </location>
</feature>
<keyword evidence="2" id="KW-0812">Transmembrane</keyword>
<gene>
    <name evidence="3" type="ORF">AD948_01445</name>
</gene>
<keyword evidence="2" id="KW-0472">Membrane</keyword>
<dbReference type="InterPro" id="IPR002528">
    <property type="entry name" value="MATE_fam"/>
</dbReference>
<feature type="transmembrane region" description="Helical" evidence="2">
    <location>
        <begin position="99"/>
        <end position="129"/>
    </location>
</feature>
<dbReference type="GO" id="GO:0042910">
    <property type="term" value="F:xenobiotic transmembrane transporter activity"/>
    <property type="evidence" value="ECO:0007669"/>
    <property type="project" value="InterPro"/>
</dbReference>
<proteinExistence type="predicted"/>
<feature type="transmembrane region" description="Helical" evidence="2">
    <location>
        <begin position="198"/>
        <end position="223"/>
    </location>
</feature>
<dbReference type="GO" id="GO:0005886">
    <property type="term" value="C:plasma membrane"/>
    <property type="evidence" value="ECO:0007669"/>
    <property type="project" value="TreeGrafter"/>
</dbReference>
<dbReference type="AlphaFoldDB" id="A0A149U870"/>
<sequence>MSVVSLFGKKNIFFEEIREISKIFFPLSLAQVMQVSITLCANLALGGIGVEALASGGICNMLIQTGVVIVQSTISSFQSLLGQARGRGGAEGEAAAERFVACACAIALGLSGFLVALLVLIVLVCQAIVFETSMGQDALLYMSSAVFGAPGMVFFSVMRSYGSATGRSASILKAAGCGTLAYGVGAFVVLLFCRGMGQSILVMMGVVFSIAWSIAATMSFLTLDIFSVLKRSFVQHEWPAIKNSCATILHAGWPVGLGVASEMSANTLLAMFVGASGVAQMSVHQLCQSIELLTFMPSLAMNQTVSVRVSYFHGKGEHDRSRIVHHVAMVFIFLVALAEVATILLFHNPIYRASISDTGVVSARFGGGLYDMFLVVCAVVVFDALQAASSGALRGKLDMKIPMLMAVTSYWIVGFLFAMVLAQLTPQPVLGVWIGICAGVFCSACLQTVRFIRINSVGRAEMT</sequence>
<dbReference type="Proteomes" id="UP000075360">
    <property type="component" value="Unassembled WGS sequence"/>
</dbReference>
<evidence type="ECO:0000256" key="1">
    <source>
        <dbReference type="ARBA" id="ARBA00022448"/>
    </source>
</evidence>
<dbReference type="Pfam" id="PF01554">
    <property type="entry name" value="MatE"/>
    <property type="match status" value="2"/>
</dbReference>
<evidence type="ECO:0000313" key="3">
    <source>
        <dbReference type="EMBL" id="KXV61517.1"/>
    </source>
</evidence>